<protein>
    <submittedName>
        <fullName evidence="1">Uncharacterized protein</fullName>
    </submittedName>
</protein>
<dbReference type="AlphaFoldDB" id="A0A834TKZ1"/>
<dbReference type="Proteomes" id="UP000634136">
    <property type="component" value="Unassembled WGS sequence"/>
</dbReference>
<evidence type="ECO:0000313" key="2">
    <source>
        <dbReference type="Proteomes" id="UP000634136"/>
    </source>
</evidence>
<dbReference type="EMBL" id="JAAIUW010000007">
    <property type="protein sequence ID" value="KAF7824138.1"/>
    <property type="molecule type" value="Genomic_DNA"/>
</dbReference>
<accession>A0A834TKZ1</accession>
<name>A0A834TKZ1_9FABA</name>
<proteinExistence type="predicted"/>
<comment type="caution">
    <text evidence="1">The sequence shown here is derived from an EMBL/GenBank/DDBJ whole genome shotgun (WGS) entry which is preliminary data.</text>
</comment>
<gene>
    <name evidence="1" type="ORF">G2W53_022282</name>
</gene>
<reference evidence="1" key="1">
    <citation type="submission" date="2020-09" db="EMBL/GenBank/DDBJ databases">
        <title>Genome-Enabled Discovery of Anthraquinone Biosynthesis in Senna tora.</title>
        <authorList>
            <person name="Kang S.-H."/>
            <person name="Pandey R.P."/>
            <person name="Lee C.-M."/>
            <person name="Sim J.-S."/>
            <person name="Jeong J.-T."/>
            <person name="Choi B.-S."/>
            <person name="Jung M."/>
            <person name="Ginzburg D."/>
            <person name="Zhao K."/>
            <person name="Won S.Y."/>
            <person name="Oh T.-J."/>
            <person name="Yu Y."/>
            <person name="Kim N.-H."/>
            <person name="Lee O.R."/>
            <person name="Lee T.-H."/>
            <person name="Bashyal P."/>
            <person name="Kim T.-S."/>
            <person name="Lee W.-H."/>
            <person name="Kawkins C."/>
            <person name="Kim C.-K."/>
            <person name="Kim J.S."/>
            <person name="Ahn B.O."/>
            <person name="Rhee S.Y."/>
            <person name="Sohng J.K."/>
        </authorList>
    </citation>
    <scope>NUCLEOTIDE SEQUENCE</scope>
    <source>
        <tissue evidence="1">Leaf</tissue>
    </source>
</reference>
<organism evidence="1 2">
    <name type="scientific">Senna tora</name>
    <dbReference type="NCBI Taxonomy" id="362788"/>
    <lineage>
        <taxon>Eukaryota</taxon>
        <taxon>Viridiplantae</taxon>
        <taxon>Streptophyta</taxon>
        <taxon>Embryophyta</taxon>
        <taxon>Tracheophyta</taxon>
        <taxon>Spermatophyta</taxon>
        <taxon>Magnoliopsida</taxon>
        <taxon>eudicotyledons</taxon>
        <taxon>Gunneridae</taxon>
        <taxon>Pentapetalae</taxon>
        <taxon>rosids</taxon>
        <taxon>fabids</taxon>
        <taxon>Fabales</taxon>
        <taxon>Fabaceae</taxon>
        <taxon>Caesalpinioideae</taxon>
        <taxon>Cassia clade</taxon>
        <taxon>Senna</taxon>
    </lineage>
</organism>
<sequence length="38" mass="4131">MSIAVDVGEDFVMKARYDVAIIATHKVKLGSGNREGDH</sequence>
<evidence type="ECO:0000313" key="1">
    <source>
        <dbReference type="EMBL" id="KAF7824138.1"/>
    </source>
</evidence>
<keyword evidence="2" id="KW-1185">Reference proteome</keyword>